<dbReference type="RefSeq" id="WP_042531318.1">
    <property type="nucleotide sequence ID" value="NZ_CP010827.1"/>
</dbReference>
<proteinExistence type="inferred from homology"/>
<dbReference type="GO" id="GO:0006412">
    <property type="term" value="P:translation"/>
    <property type="evidence" value="ECO:0007669"/>
    <property type="project" value="TreeGrafter"/>
</dbReference>
<name>A0A0B6F438_9CORY</name>
<dbReference type="EMBL" id="JAKRDF010000001">
    <property type="protein sequence ID" value="MCG7275122.1"/>
    <property type="molecule type" value="Genomic_DNA"/>
</dbReference>
<evidence type="ECO:0000259" key="4">
    <source>
        <dbReference type="Pfam" id="PF02576"/>
    </source>
</evidence>
<gene>
    <name evidence="3 5" type="primary">rimP</name>
    <name evidence="5" type="ORF">CSING_08355</name>
    <name evidence="6" type="ORF">MHK08_01305</name>
</gene>
<protein>
    <recommendedName>
        <fullName evidence="3">Ribosome maturation factor RimP</fullName>
    </recommendedName>
</protein>
<evidence type="ECO:0000313" key="7">
    <source>
        <dbReference type="Proteomes" id="UP000031890"/>
    </source>
</evidence>
<comment type="similarity">
    <text evidence="3">Belongs to the RimP family.</text>
</comment>
<dbReference type="PANTHER" id="PTHR33867">
    <property type="entry name" value="RIBOSOME MATURATION FACTOR RIMP"/>
    <property type="match status" value="1"/>
</dbReference>
<comment type="subcellular location">
    <subcellularLocation>
        <location evidence="3">Cytoplasm</location>
    </subcellularLocation>
</comment>
<dbReference type="EMBL" id="CP010827">
    <property type="protein sequence ID" value="AJI79190.1"/>
    <property type="molecule type" value="Genomic_DNA"/>
</dbReference>
<dbReference type="OrthoDB" id="9805006at2"/>
<evidence type="ECO:0000256" key="1">
    <source>
        <dbReference type="ARBA" id="ARBA00022490"/>
    </source>
</evidence>
<dbReference type="NCBIfam" id="NF000930">
    <property type="entry name" value="PRK00092.2-2"/>
    <property type="match status" value="1"/>
</dbReference>
<keyword evidence="1 3" id="KW-0963">Cytoplasm</keyword>
<organism evidence="5 7">
    <name type="scientific">Corynebacterium singulare</name>
    <dbReference type="NCBI Taxonomy" id="161899"/>
    <lineage>
        <taxon>Bacteria</taxon>
        <taxon>Bacillati</taxon>
        <taxon>Actinomycetota</taxon>
        <taxon>Actinomycetes</taxon>
        <taxon>Mycobacteriales</taxon>
        <taxon>Corynebacteriaceae</taxon>
        <taxon>Corynebacterium</taxon>
    </lineage>
</organism>
<dbReference type="Proteomes" id="UP001521911">
    <property type="component" value="Unassembled WGS sequence"/>
</dbReference>
<dbReference type="GO" id="GO:0005829">
    <property type="term" value="C:cytosol"/>
    <property type="evidence" value="ECO:0007669"/>
    <property type="project" value="TreeGrafter"/>
</dbReference>
<dbReference type="InterPro" id="IPR003728">
    <property type="entry name" value="Ribosome_maturation_RimP"/>
</dbReference>
<dbReference type="PANTHER" id="PTHR33867:SF1">
    <property type="entry name" value="RIBOSOME MATURATION FACTOR RIMP"/>
    <property type="match status" value="1"/>
</dbReference>
<dbReference type="InterPro" id="IPR035956">
    <property type="entry name" value="RimP_N_sf"/>
</dbReference>
<dbReference type="HAMAP" id="MF_01077">
    <property type="entry name" value="RimP"/>
    <property type="match status" value="1"/>
</dbReference>
<comment type="function">
    <text evidence="3">Required for maturation of 30S ribosomal subunits.</text>
</comment>
<dbReference type="AlphaFoldDB" id="A0A0B6F438"/>
<accession>A0A0B6F438</accession>
<evidence type="ECO:0000256" key="2">
    <source>
        <dbReference type="ARBA" id="ARBA00022517"/>
    </source>
</evidence>
<keyword evidence="8" id="KW-1185">Reference proteome</keyword>
<dbReference type="InterPro" id="IPR028989">
    <property type="entry name" value="RimP_N"/>
</dbReference>
<dbReference type="KEGG" id="csx:CSING_08355"/>
<sequence>MAFPTPAQLTDILQPVVTPRGLDIEDVKTTRAGKKSQVIIRVDGDERPSSDLIEELSQEISALFDAKEDAGELNFGAGYTLEVSTPGVDFPLTAARHWRRNRGRLVGFALADVPDTTHVARIGALSEDEKSVALVTTVKKEVHYQIERLENLTRAVVEIEFAQPSAQELEATKQTFDFAEQNSATRED</sequence>
<evidence type="ECO:0000256" key="3">
    <source>
        <dbReference type="HAMAP-Rule" id="MF_01077"/>
    </source>
</evidence>
<dbReference type="Gene3D" id="3.30.300.70">
    <property type="entry name" value="RimP-like superfamily, N-terminal"/>
    <property type="match status" value="1"/>
</dbReference>
<dbReference type="Proteomes" id="UP000031890">
    <property type="component" value="Chromosome"/>
</dbReference>
<dbReference type="Pfam" id="PF02576">
    <property type="entry name" value="RimP_N"/>
    <property type="match status" value="1"/>
</dbReference>
<dbReference type="HOGENOM" id="CLU_070525_3_0_11"/>
<reference evidence="6 8" key="2">
    <citation type="submission" date="2022-02" db="EMBL/GenBank/DDBJ databases">
        <title>Uncovering new skin microbiome diversity through culturing and metagenomics.</title>
        <authorList>
            <person name="Conlan S."/>
            <person name="Deming C."/>
            <person name="Nisc Comparative Sequencing Program N."/>
            <person name="Segre J.A."/>
        </authorList>
    </citation>
    <scope>NUCLEOTIDE SEQUENCE [LARGE SCALE GENOMIC DNA]</scope>
    <source>
        <strain evidence="6 8">ACRQV</strain>
    </source>
</reference>
<dbReference type="GO" id="GO:0000028">
    <property type="term" value="P:ribosomal small subunit assembly"/>
    <property type="evidence" value="ECO:0007669"/>
    <property type="project" value="TreeGrafter"/>
</dbReference>
<evidence type="ECO:0000313" key="5">
    <source>
        <dbReference type="EMBL" id="AJI79190.1"/>
    </source>
</evidence>
<reference evidence="5 7" key="1">
    <citation type="journal article" date="2015" name="Genome Announc.">
        <title>Complete Genome Sequence and Annotation of Corynebacterium singulare DSM 44357, Isolated from a Human Semen Specimen.</title>
        <authorList>
            <person name="Merten M."/>
            <person name="Brinkrolf K."/>
            <person name="Albersmeier A."/>
            <person name="Kutter Y."/>
            <person name="Ruckert C."/>
            <person name="Tauch A."/>
        </authorList>
    </citation>
    <scope>NUCLEOTIDE SEQUENCE [LARGE SCALE GENOMIC DNA]</scope>
    <source>
        <strain evidence="5">IBS B52218</strain>
    </source>
</reference>
<evidence type="ECO:0000313" key="8">
    <source>
        <dbReference type="Proteomes" id="UP001521911"/>
    </source>
</evidence>
<feature type="domain" description="Ribosome maturation factor RimP N-terminal" evidence="4">
    <location>
        <begin position="12"/>
        <end position="89"/>
    </location>
</feature>
<keyword evidence="2 3" id="KW-0690">Ribosome biogenesis</keyword>
<dbReference type="SUPFAM" id="SSF75420">
    <property type="entry name" value="YhbC-like, N-terminal domain"/>
    <property type="match status" value="1"/>
</dbReference>
<dbReference type="STRING" id="161899.CSING_08355"/>
<evidence type="ECO:0000313" key="6">
    <source>
        <dbReference type="EMBL" id="MCG7275122.1"/>
    </source>
</evidence>